<dbReference type="AlphaFoldDB" id="A0A0F9U6B0"/>
<sequence length="113" mass="12669">MTHSATYDRKAIMTAAWEIVRKANVALYGFRVIMRRALKAAWANAKHERAMEARQAKQEQASPAVARIQGAIDALEGKERWAQADYARIGVLRAALRAAQQPDQDASARSRHR</sequence>
<gene>
    <name evidence="1" type="ORF">LCGC14_0645050</name>
</gene>
<dbReference type="EMBL" id="LAZR01001178">
    <property type="protein sequence ID" value="KKN49208.1"/>
    <property type="molecule type" value="Genomic_DNA"/>
</dbReference>
<evidence type="ECO:0000313" key="1">
    <source>
        <dbReference type="EMBL" id="KKN49208.1"/>
    </source>
</evidence>
<proteinExistence type="predicted"/>
<comment type="caution">
    <text evidence="1">The sequence shown here is derived from an EMBL/GenBank/DDBJ whole genome shotgun (WGS) entry which is preliminary data.</text>
</comment>
<organism evidence="1">
    <name type="scientific">marine sediment metagenome</name>
    <dbReference type="NCBI Taxonomy" id="412755"/>
    <lineage>
        <taxon>unclassified sequences</taxon>
        <taxon>metagenomes</taxon>
        <taxon>ecological metagenomes</taxon>
    </lineage>
</organism>
<protein>
    <submittedName>
        <fullName evidence="1">Uncharacterized protein</fullName>
    </submittedName>
</protein>
<reference evidence="1" key="1">
    <citation type="journal article" date="2015" name="Nature">
        <title>Complex archaea that bridge the gap between prokaryotes and eukaryotes.</title>
        <authorList>
            <person name="Spang A."/>
            <person name="Saw J.H."/>
            <person name="Jorgensen S.L."/>
            <person name="Zaremba-Niedzwiedzka K."/>
            <person name="Martijn J."/>
            <person name="Lind A.E."/>
            <person name="van Eijk R."/>
            <person name="Schleper C."/>
            <person name="Guy L."/>
            <person name="Ettema T.J."/>
        </authorList>
    </citation>
    <scope>NUCLEOTIDE SEQUENCE</scope>
</reference>
<name>A0A0F9U6B0_9ZZZZ</name>
<accession>A0A0F9U6B0</accession>